<dbReference type="Proteomes" id="UP000680839">
    <property type="component" value="Chromosome"/>
</dbReference>
<organism evidence="2 3">
    <name type="scientific">Bradyrhizobium sediminis</name>
    <dbReference type="NCBI Taxonomy" id="2840469"/>
    <lineage>
        <taxon>Bacteria</taxon>
        <taxon>Pseudomonadati</taxon>
        <taxon>Pseudomonadota</taxon>
        <taxon>Alphaproteobacteria</taxon>
        <taxon>Hyphomicrobiales</taxon>
        <taxon>Nitrobacteraceae</taxon>
        <taxon>Bradyrhizobium</taxon>
    </lineage>
</organism>
<feature type="transmembrane region" description="Helical" evidence="1">
    <location>
        <begin position="14"/>
        <end position="32"/>
    </location>
</feature>
<keyword evidence="1" id="KW-1133">Transmembrane helix</keyword>
<reference evidence="2" key="1">
    <citation type="submission" date="2021-06" db="EMBL/GenBank/DDBJ databases">
        <title>Bradyrhizobium sp. S2-20-1 Genome sequencing.</title>
        <authorList>
            <person name="Jin L."/>
        </authorList>
    </citation>
    <scope>NUCLEOTIDE SEQUENCE</scope>
    <source>
        <strain evidence="2">S2-20-1</strain>
    </source>
</reference>
<dbReference type="AlphaFoldDB" id="A0A975NK24"/>
<gene>
    <name evidence="2" type="ORF">KMZ29_23635</name>
</gene>
<dbReference type="EMBL" id="CP076134">
    <property type="protein sequence ID" value="QWG15966.1"/>
    <property type="molecule type" value="Genomic_DNA"/>
</dbReference>
<evidence type="ECO:0000313" key="3">
    <source>
        <dbReference type="Proteomes" id="UP000680839"/>
    </source>
</evidence>
<keyword evidence="1" id="KW-0812">Transmembrane</keyword>
<name>A0A975NK24_9BRAD</name>
<protein>
    <submittedName>
        <fullName evidence="2">Uncharacterized protein</fullName>
    </submittedName>
</protein>
<evidence type="ECO:0000313" key="2">
    <source>
        <dbReference type="EMBL" id="QWG15966.1"/>
    </source>
</evidence>
<keyword evidence="1" id="KW-0472">Membrane</keyword>
<sequence length="70" mass="7976">MQQRTGNSGWVDTILTFALGLVGSGSALRPVAGPPNPRQWRRARLARQFRFAPPRDRSEWSVSYYRMKAV</sequence>
<evidence type="ECO:0000256" key="1">
    <source>
        <dbReference type="SAM" id="Phobius"/>
    </source>
</evidence>
<proteinExistence type="predicted"/>
<accession>A0A975NK24</accession>